<feature type="transmembrane region" description="Helical" evidence="1">
    <location>
        <begin position="580"/>
        <end position="598"/>
    </location>
</feature>
<dbReference type="PANTHER" id="PTHR10790">
    <property type="entry name" value="TPR-DOMAIN CONTAINING PROTEIN"/>
    <property type="match status" value="1"/>
</dbReference>
<protein>
    <recommendedName>
        <fullName evidence="4">Chlor_Arch_YYY domain-containing protein</fullName>
    </recommendedName>
</protein>
<gene>
    <name evidence="2" type="ORF">FKZ61_22405</name>
</gene>
<evidence type="ECO:0000313" key="3">
    <source>
        <dbReference type="Proteomes" id="UP000317371"/>
    </source>
</evidence>
<dbReference type="OrthoDB" id="134460at2"/>
<organism evidence="2 3">
    <name type="scientific">Litorilinea aerophila</name>
    <dbReference type="NCBI Taxonomy" id="1204385"/>
    <lineage>
        <taxon>Bacteria</taxon>
        <taxon>Bacillati</taxon>
        <taxon>Chloroflexota</taxon>
        <taxon>Caldilineae</taxon>
        <taxon>Caldilineales</taxon>
        <taxon>Caldilineaceae</taxon>
        <taxon>Litorilinea</taxon>
    </lineage>
</organism>
<feature type="transmembrane region" description="Helical" evidence="1">
    <location>
        <begin position="233"/>
        <end position="256"/>
    </location>
</feature>
<evidence type="ECO:0008006" key="4">
    <source>
        <dbReference type="Google" id="ProtNLM"/>
    </source>
</evidence>
<keyword evidence="1" id="KW-1133">Transmembrane helix</keyword>
<proteinExistence type="predicted"/>
<evidence type="ECO:0000313" key="2">
    <source>
        <dbReference type="EMBL" id="TQE93201.1"/>
    </source>
</evidence>
<feature type="transmembrane region" description="Helical" evidence="1">
    <location>
        <begin position="329"/>
        <end position="353"/>
    </location>
</feature>
<feature type="transmembrane region" description="Helical" evidence="1">
    <location>
        <begin position="100"/>
        <end position="118"/>
    </location>
</feature>
<feature type="transmembrane region" description="Helical" evidence="1">
    <location>
        <begin position="365"/>
        <end position="388"/>
    </location>
</feature>
<feature type="transmembrane region" description="Helical" evidence="1">
    <location>
        <begin position="394"/>
        <end position="411"/>
    </location>
</feature>
<evidence type="ECO:0000256" key="1">
    <source>
        <dbReference type="SAM" id="Phobius"/>
    </source>
</evidence>
<feature type="transmembrane region" description="Helical" evidence="1">
    <location>
        <begin position="193"/>
        <end position="212"/>
    </location>
</feature>
<keyword evidence="3" id="KW-1185">Reference proteome</keyword>
<dbReference type="InterPro" id="IPR018746">
    <property type="entry name" value="DUF2298"/>
</dbReference>
<feature type="transmembrane region" description="Helical" evidence="1">
    <location>
        <begin position="423"/>
        <end position="446"/>
    </location>
</feature>
<sequence>MFLTLLAWYLVIQLIALAAWPLARGLFAALPDQGWTLAKALGILLMGVLFWLGYSYGLVANERGGAWLALLTVAGISGAVGWRQWRALPAWLADPVRRRYVGTAEALFALAFLAWAVVRMYDPAANHTEQPMDLMFLNSIWASATYPPQDAWLAGYAISYYYLGYWLLAALARLAGGLSLLGVPAVAYNVGQAAWFGLLLLGSFGVAANLLATSGGGQESGDGGLGSGRVLGGGLLAAVAVGVTGNLQGVLEWLYANGLLGDGVARWFQVHNFPANAAVTGRWYIGFDWWWWRSARVLQDLSLTGEHVEVIDEFPFFSYLLGDNHPHVLAMPFVLLAIGLALALLLGPARLAAVRPASPGWGAPLVGLFPLGGLGLAVTVLAVGALLFLNTWDFPPYWLLLVAVIFVAARRPTGEPEAGPGQAFFWAAVAGVLLVVGAGLLYLPYFLTAQSQASGVAPNLLHPTRLRQFLLMFGGFLPAVAALLMICWRERPPDRQRFFLSLAAILGLPVLWLLLFTGLVAGGAFPMAGELPPGAESFVPFIVARWSSRPWTYLLVGTLLAVALALIWERLMDDRPAGDPARLFVLLLTALGLALVYAPEFLYLRDYFGTRMNTVFKFYYQGWLLLALSSAYGVAVLLGNRGRSGSAGWSPAPVAALATLLLICAGLIYPVAGVYSKTGGFQAAQPTLDAGAYLAQAAPAEYAAAAWVRANTPADALVLEAKGASYRADFNRISTLTGRPTLLGWDFHEVQWRGEAYGAMARGRPEVLELIYRTGTAQQIREALDRWQIDYVYVGPAERSTYQITPRDEARLSAVMDLVFEQGDVRIYQRRSPTQRLVH</sequence>
<reference evidence="2 3" key="1">
    <citation type="submission" date="2019-06" db="EMBL/GenBank/DDBJ databases">
        <title>Genome sequence of Litorilinea aerophila BAA-2444.</title>
        <authorList>
            <person name="Maclea K.S."/>
            <person name="Maurais E.G."/>
            <person name="Iannazzi L.C."/>
        </authorList>
    </citation>
    <scope>NUCLEOTIDE SEQUENCE [LARGE SCALE GENOMIC DNA]</scope>
    <source>
        <strain evidence="2 3">ATCC BAA-2444</strain>
    </source>
</reference>
<dbReference type="AlphaFoldDB" id="A0A540V907"/>
<feature type="transmembrane region" description="Helical" evidence="1">
    <location>
        <begin position="66"/>
        <end position="85"/>
    </location>
</feature>
<keyword evidence="1" id="KW-0472">Membrane</keyword>
<feature type="transmembrane region" description="Helical" evidence="1">
    <location>
        <begin position="498"/>
        <end position="525"/>
    </location>
</feature>
<dbReference type="PANTHER" id="PTHR10790:SF51">
    <property type="entry name" value="TETRATRICOPEPTIDE REPEAT PROTEIN"/>
    <property type="match status" value="1"/>
</dbReference>
<comment type="caution">
    <text evidence="2">The sequence shown here is derived from an EMBL/GenBank/DDBJ whole genome shotgun (WGS) entry which is preliminary data.</text>
</comment>
<dbReference type="EMBL" id="VIGC01000046">
    <property type="protein sequence ID" value="TQE93201.1"/>
    <property type="molecule type" value="Genomic_DNA"/>
</dbReference>
<dbReference type="Pfam" id="PF10060">
    <property type="entry name" value="DUF2298"/>
    <property type="match status" value="1"/>
</dbReference>
<feature type="transmembrane region" description="Helical" evidence="1">
    <location>
        <begin position="652"/>
        <end position="672"/>
    </location>
</feature>
<feature type="transmembrane region" description="Helical" evidence="1">
    <location>
        <begin position="34"/>
        <end position="54"/>
    </location>
</feature>
<feature type="transmembrane region" description="Helical" evidence="1">
    <location>
        <begin position="551"/>
        <end position="568"/>
    </location>
</feature>
<dbReference type="NCBIfam" id="TIGR03662">
    <property type="entry name" value="Chlor_Arch_YYY"/>
    <property type="match status" value="1"/>
</dbReference>
<keyword evidence="1" id="KW-0812">Transmembrane</keyword>
<accession>A0A540V907</accession>
<dbReference type="Proteomes" id="UP000317371">
    <property type="component" value="Unassembled WGS sequence"/>
</dbReference>
<dbReference type="InParanoid" id="A0A540V907"/>
<feature type="transmembrane region" description="Helical" evidence="1">
    <location>
        <begin position="618"/>
        <end position="640"/>
    </location>
</feature>
<feature type="transmembrane region" description="Helical" evidence="1">
    <location>
        <begin position="466"/>
        <end position="486"/>
    </location>
</feature>
<dbReference type="RefSeq" id="WP_141612405.1">
    <property type="nucleotide sequence ID" value="NZ_VIGC02000046.1"/>
</dbReference>
<name>A0A540V907_9CHLR</name>